<dbReference type="CDD" id="cd00063">
    <property type="entry name" value="FN3"/>
    <property type="match status" value="1"/>
</dbReference>
<dbReference type="InterPro" id="IPR036116">
    <property type="entry name" value="FN3_sf"/>
</dbReference>
<accession>A0ABN7EIG2</accession>
<feature type="signal peptide" evidence="2">
    <location>
        <begin position="1"/>
        <end position="23"/>
    </location>
</feature>
<dbReference type="EMBL" id="CADCST010000077">
    <property type="protein sequence ID" value="CAA9197859.1"/>
    <property type="molecule type" value="Genomic_DNA"/>
</dbReference>
<organism evidence="4 5">
    <name type="scientific">Flavobacterium collinsii</name>
    <dbReference type="NCBI Taxonomy" id="1114861"/>
    <lineage>
        <taxon>Bacteria</taxon>
        <taxon>Pseudomonadati</taxon>
        <taxon>Bacteroidota</taxon>
        <taxon>Flavobacteriia</taxon>
        <taxon>Flavobacteriales</taxon>
        <taxon>Flavobacteriaceae</taxon>
        <taxon>Flavobacterium</taxon>
    </lineage>
</organism>
<name>A0ABN7EIG2_9FLAO</name>
<dbReference type="SUPFAM" id="SSF49265">
    <property type="entry name" value="Fibronectin type III"/>
    <property type="match status" value="1"/>
</dbReference>
<feature type="domain" description="Fibronectin type-III" evidence="3">
    <location>
        <begin position="287"/>
        <end position="390"/>
    </location>
</feature>
<dbReference type="InterPro" id="IPR003961">
    <property type="entry name" value="FN3_dom"/>
</dbReference>
<evidence type="ECO:0000313" key="4">
    <source>
        <dbReference type="EMBL" id="CAA9197859.1"/>
    </source>
</evidence>
<keyword evidence="5" id="KW-1185">Reference proteome</keyword>
<dbReference type="Proteomes" id="UP000474567">
    <property type="component" value="Unassembled WGS sequence"/>
</dbReference>
<sequence>MKHLFHALSLFVLLLLVNATGHAQLFPVQMTPVFNSPYSVKISDYATSMDTKMRLLINPMDITISQRQVRLKLYIQGNGLNIQSSDYILGQRPIFINGGELQTHTNTDISALFRLENLQGISAIQYANGLPEGMYNFCFELYDFVTNQRISQKSCTSLYLILNDPPLLNTPLRNEQIASTEFPNILFTWTPRQRNATNISYKFELKQLFDPTLDPQFGFQMSPILYEETLFGTALLYNLSMPILTPGMRYAWRVRAISTTGLSENAVFKNDGYSEIYSFKYTQKCNAPSFTLSETVSSSSVKISWQGTPDHTKYQVQYRKKAIVTTDKKRREKEKTFEWFPIYTQNTQTLLSNLETEIGYEFRVGSSCTSEAEGIQSYTYSNTNTFILPKKEKSIAGYNCGIISKISIQNKKPLENLLAGETFTAGDFSVTILQLKKGPGPYSGKGFIVVPYLNETKISVKFDNITINTDYQLINGVVETNYNPVNISNTTNAFVSIESLINDIKEAVKKQIESGKLTKEEADEIIKETTEQGEIAQKGKEAITEAEKLKAEEKDSGNEKEVSKEQENKIETAKQAINSAHEKIKEIADRLGIKAGKGNRESDRYFQGLLPLAVNNGAVQIKQIDGNGVFNFKTTDTNFLETYSTIVSDKKYTFVITTSSSTKEELEKAKSLVDNPTDGIVIYNHYDLKNNKLGYKVNFANNFFKGIKPEDIEEIKALYTEALNNSLDEAQNATDWGGEIFKATTYLNKTFQDLINKIELPESFWNPVNKDFASSKYKIQALDAGLIDGALDEIKSIPLLISIVVDYTTNSTTRTKINEAFSDFSFKEAMKGFYEERKDLYKNQPLPKIEHQTGKDIVAIGTVVVTGGAAAVGKIKKGVNFVEEVVNAVKKKGVKETGEAVKDAIKKKLDDIEKLMKTPDFAKKMDDAFSKYKNRAGDLALSKVDWEAKYRTLYKNREIGKLTEEEFQLLEGGVPKTFKFNGEIRKVDNLIDGVAKEIKSGKLKSSEFIENQLRKDIEILRRQNVPVNKIEWHLFDGADINMIKKLELLRDTFGKDKFDFINYNNL</sequence>
<evidence type="ECO:0000259" key="3">
    <source>
        <dbReference type="PROSITE" id="PS50853"/>
    </source>
</evidence>
<feature type="chain" id="PRO_5045634832" description="Fibronectin type-III domain-containing protein" evidence="2">
    <location>
        <begin position="24"/>
        <end position="1066"/>
    </location>
</feature>
<gene>
    <name evidence="4" type="ORF">FLACOL7796_01910</name>
</gene>
<evidence type="ECO:0000313" key="5">
    <source>
        <dbReference type="Proteomes" id="UP000474567"/>
    </source>
</evidence>
<proteinExistence type="predicted"/>
<evidence type="ECO:0000256" key="2">
    <source>
        <dbReference type="SAM" id="SignalP"/>
    </source>
</evidence>
<protein>
    <recommendedName>
        <fullName evidence="3">Fibronectin type-III domain-containing protein</fullName>
    </recommendedName>
</protein>
<keyword evidence="1" id="KW-0175">Coiled coil</keyword>
<dbReference type="Gene3D" id="2.60.40.10">
    <property type="entry name" value="Immunoglobulins"/>
    <property type="match status" value="2"/>
</dbReference>
<dbReference type="InterPro" id="IPR013783">
    <property type="entry name" value="Ig-like_fold"/>
</dbReference>
<evidence type="ECO:0000256" key="1">
    <source>
        <dbReference type="SAM" id="Coils"/>
    </source>
</evidence>
<feature type="coiled-coil region" evidence="1">
    <location>
        <begin position="563"/>
        <end position="590"/>
    </location>
</feature>
<keyword evidence="2" id="KW-0732">Signal</keyword>
<comment type="caution">
    <text evidence="4">The sequence shown here is derived from an EMBL/GenBank/DDBJ whole genome shotgun (WGS) entry which is preliminary data.</text>
</comment>
<dbReference type="PROSITE" id="PS50853">
    <property type="entry name" value="FN3"/>
    <property type="match status" value="1"/>
</dbReference>
<reference evidence="4 5" key="1">
    <citation type="submission" date="2020-02" db="EMBL/GenBank/DDBJ databases">
        <authorList>
            <person name="Criscuolo A."/>
        </authorList>
    </citation>
    <scope>NUCLEOTIDE SEQUENCE [LARGE SCALE GENOMIC DNA]</scope>
    <source>
        <strain evidence="4">CECT7796</strain>
    </source>
</reference>
<dbReference type="RefSeq" id="WP_173965898.1">
    <property type="nucleotide sequence ID" value="NZ_CADCST010000077.1"/>
</dbReference>